<dbReference type="InterPro" id="IPR019554">
    <property type="entry name" value="Soluble_ligand-bd"/>
</dbReference>
<accession>A0A380XY73</accession>
<dbReference type="EMBL" id="VDEM01000003">
    <property type="protein sequence ID" value="KAF0825570.1"/>
    <property type="molecule type" value="Genomic_DNA"/>
</dbReference>
<dbReference type="Gene3D" id="1.10.150.320">
    <property type="entry name" value="Photosystem II 12 kDa extrinsic protein"/>
    <property type="match status" value="1"/>
</dbReference>
<evidence type="ECO:0000313" key="2">
    <source>
        <dbReference type="Proteomes" id="UP000465778"/>
    </source>
</evidence>
<protein>
    <submittedName>
        <fullName evidence="1">Late competence protein ComEA, DNA receptor</fullName>
    </submittedName>
</protein>
<dbReference type="SUPFAM" id="SSF47781">
    <property type="entry name" value="RuvA domain 2-like"/>
    <property type="match status" value="1"/>
</dbReference>
<dbReference type="InterPro" id="IPR010994">
    <property type="entry name" value="RuvA_2-like"/>
</dbReference>
<organism evidence="1 2">
    <name type="scientific">Cytobacillus firmus</name>
    <name type="common">Bacillus firmus</name>
    <dbReference type="NCBI Taxonomy" id="1399"/>
    <lineage>
        <taxon>Bacteria</taxon>
        <taxon>Bacillati</taxon>
        <taxon>Bacillota</taxon>
        <taxon>Bacilli</taxon>
        <taxon>Bacillales</taxon>
        <taxon>Bacillaceae</taxon>
        <taxon>Cytobacillus</taxon>
    </lineage>
</organism>
<dbReference type="GO" id="GO:0015628">
    <property type="term" value="P:protein secretion by the type II secretion system"/>
    <property type="evidence" value="ECO:0007669"/>
    <property type="project" value="TreeGrafter"/>
</dbReference>
<dbReference type="GO" id="GO:0006281">
    <property type="term" value="P:DNA repair"/>
    <property type="evidence" value="ECO:0007669"/>
    <property type="project" value="InterPro"/>
</dbReference>
<dbReference type="Proteomes" id="UP000465778">
    <property type="component" value="Unassembled WGS sequence"/>
</dbReference>
<dbReference type="Gene3D" id="3.10.20.600">
    <property type="match status" value="1"/>
</dbReference>
<dbReference type="InterPro" id="IPR051675">
    <property type="entry name" value="Endo/Exo/Phosphatase_dom_1"/>
</dbReference>
<keyword evidence="1" id="KW-0675">Receptor</keyword>
<dbReference type="GO" id="GO:0015627">
    <property type="term" value="C:type II protein secretion system complex"/>
    <property type="evidence" value="ECO:0007669"/>
    <property type="project" value="TreeGrafter"/>
</dbReference>
<reference evidence="1 2" key="1">
    <citation type="journal article" date="2020" name="G3 (Bethesda)">
        <title>Whole Genome Sequencing and Comparative Genomics of Two Nematicidal Bacillus Strains Reveals a Wide Range of Possible Virulence Factors.</title>
        <authorList>
            <person name="Susic N."/>
            <person name="Janezic S."/>
            <person name="Rupnik M."/>
            <person name="Geric Stare B."/>
        </authorList>
    </citation>
    <scope>NUCLEOTIDE SEQUENCE [LARGE SCALE GENOMIC DNA]</scope>
    <source>
        <strain evidence="1 2">I-1582</strain>
    </source>
</reference>
<dbReference type="InterPro" id="IPR003583">
    <property type="entry name" value="Hlx-hairpin-Hlx_DNA-bd_motif"/>
</dbReference>
<dbReference type="Pfam" id="PF10531">
    <property type="entry name" value="SLBB"/>
    <property type="match status" value="1"/>
</dbReference>
<comment type="caution">
    <text evidence="1">The sequence shown here is derived from an EMBL/GenBank/DDBJ whole genome shotgun (WGS) entry which is preliminary data.</text>
</comment>
<dbReference type="InterPro" id="IPR004509">
    <property type="entry name" value="Competence_ComEA_HhH"/>
</dbReference>
<dbReference type="OrthoDB" id="9790239at2"/>
<dbReference type="Pfam" id="PF12836">
    <property type="entry name" value="HHH_3"/>
    <property type="match status" value="1"/>
</dbReference>
<dbReference type="PANTHER" id="PTHR21180">
    <property type="entry name" value="ENDONUCLEASE/EXONUCLEASE/PHOSPHATASE FAMILY DOMAIN-CONTAINING PROTEIN 1"/>
    <property type="match status" value="1"/>
</dbReference>
<dbReference type="NCBIfam" id="TIGR00426">
    <property type="entry name" value="competence protein ComEA helix-hairpin-helix repeat region"/>
    <property type="match status" value="1"/>
</dbReference>
<sequence length="210" mass="23059">MTEWIKTYKFYFALGAIALAALLYYFLTPVQETEVFPEIEQSIPMNEADGKETAGEMQAEQRPQAMKADIKGAVKKPGVYEAEEGERVIDLLEKAGGLTEKADSTKINFALKITDEMVIYVPEEGEILEETQMGAGNFEDKGQQDSGKVNLNGADETELQTLPGIGPSKAAAIIEHRDTNGPFKGIEDLKLISGIGDKTFEKLKEHISVN</sequence>
<dbReference type="SMART" id="SM00278">
    <property type="entry name" value="HhH1"/>
    <property type="match status" value="2"/>
</dbReference>
<gene>
    <name evidence="1" type="ORF">KIS1582_0602</name>
</gene>
<name>A0A380XY73_CYTFI</name>
<dbReference type="GO" id="GO:0003677">
    <property type="term" value="F:DNA binding"/>
    <property type="evidence" value="ECO:0007669"/>
    <property type="project" value="InterPro"/>
</dbReference>
<dbReference type="RefSeq" id="WP_061791104.1">
    <property type="nucleotide sequence ID" value="NZ_JAQZDS010000002.1"/>
</dbReference>
<dbReference type="GeneID" id="67525283"/>
<dbReference type="AlphaFoldDB" id="A0A380XY73"/>
<evidence type="ECO:0000313" key="1">
    <source>
        <dbReference type="EMBL" id="KAF0825570.1"/>
    </source>
</evidence>
<proteinExistence type="predicted"/>
<dbReference type="PANTHER" id="PTHR21180:SF32">
    <property type="entry name" value="ENDONUCLEASE_EXONUCLEASE_PHOSPHATASE FAMILY DOMAIN-CONTAINING PROTEIN 1"/>
    <property type="match status" value="1"/>
</dbReference>